<proteinExistence type="inferred from homology"/>
<comment type="subcellular location">
    <subcellularLocation>
        <location evidence="1">Cell membrane</location>
        <topology evidence="1">Peripheral membrane protein</topology>
    </subcellularLocation>
</comment>
<protein>
    <submittedName>
        <fullName evidence="8">CDP-glycerol glycerophosphotransferase</fullName>
        <ecNumber evidence="8">2.7.8.12</ecNumber>
    </submittedName>
</protein>
<keyword evidence="6" id="KW-0472">Membrane</keyword>
<dbReference type="CDD" id="cd00761">
    <property type="entry name" value="Glyco_tranf_GTA_type"/>
    <property type="match status" value="1"/>
</dbReference>
<keyword evidence="4 8" id="KW-0808">Transferase</keyword>
<evidence type="ECO:0000256" key="1">
    <source>
        <dbReference type="ARBA" id="ARBA00004202"/>
    </source>
</evidence>
<evidence type="ECO:0000313" key="9">
    <source>
        <dbReference type="Proteomes" id="UP000569914"/>
    </source>
</evidence>
<dbReference type="EMBL" id="JACCBU010000001">
    <property type="protein sequence ID" value="NYE75603.1"/>
    <property type="molecule type" value="Genomic_DNA"/>
</dbReference>
<dbReference type="Proteomes" id="UP000569914">
    <property type="component" value="Unassembled WGS sequence"/>
</dbReference>
<organism evidence="8 9">
    <name type="scientific">Microlunatus parietis</name>
    <dbReference type="NCBI Taxonomy" id="682979"/>
    <lineage>
        <taxon>Bacteria</taxon>
        <taxon>Bacillati</taxon>
        <taxon>Actinomycetota</taxon>
        <taxon>Actinomycetes</taxon>
        <taxon>Propionibacteriales</taxon>
        <taxon>Propionibacteriaceae</taxon>
        <taxon>Microlunatus</taxon>
    </lineage>
</organism>
<evidence type="ECO:0000256" key="5">
    <source>
        <dbReference type="ARBA" id="ARBA00022944"/>
    </source>
</evidence>
<gene>
    <name evidence="8" type="ORF">BKA15_006932</name>
</gene>
<keyword evidence="9" id="KW-1185">Reference proteome</keyword>
<evidence type="ECO:0000256" key="4">
    <source>
        <dbReference type="ARBA" id="ARBA00022679"/>
    </source>
</evidence>
<accession>A0A7Y9IES4</accession>
<dbReference type="Pfam" id="PF00535">
    <property type="entry name" value="Glycos_transf_2"/>
    <property type="match status" value="1"/>
</dbReference>
<dbReference type="Gene3D" id="3.40.50.11820">
    <property type="match status" value="1"/>
</dbReference>
<dbReference type="AlphaFoldDB" id="A0A7Y9IES4"/>
<evidence type="ECO:0000256" key="2">
    <source>
        <dbReference type="ARBA" id="ARBA00010488"/>
    </source>
</evidence>
<dbReference type="PANTHER" id="PTHR37316:SF3">
    <property type="entry name" value="TEICHOIC ACID GLYCEROL-PHOSPHATE TRANSFERASE"/>
    <property type="match status" value="1"/>
</dbReference>
<dbReference type="InterPro" id="IPR001173">
    <property type="entry name" value="Glyco_trans_2-like"/>
</dbReference>
<dbReference type="SUPFAM" id="SSF53756">
    <property type="entry name" value="UDP-Glycosyltransferase/glycogen phosphorylase"/>
    <property type="match status" value="1"/>
</dbReference>
<dbReference type="Gene3D" id="3.40.50.12580">
    <property type="match status" value="1"/>
</dbReference>
<dbReference type="GO" id="GO:0019350">
    <property type="term" value="P:teichoic acid biosynthetic process"/>
    <property type="evidence" value="ECO:0007669"/>
    <property type="project" value="UniProtKB-KW"/>
</dbReference>
<dbReference type="PANTHER" id="PTHR37316">
    <property type="entry name" value="TEICHOIC ACID GLYCEROL-PHOSPHATE PRIMASE"/>
    <property type="match status" value="1"/>
</dbReference>
<reference evidence="8 9" key="1">
    <citation type="submission" date="2020-07" db="EMBL/GenBank/DDBJ databases">
        <title>Sequencing the genomes of 1000 actinobacteria strains.</title>
        <authorList>
            <person name="Klenk H.-P."/>
        </authorList>
    </citation>
    <scope>NUCLEOTIDE SEQUENCE [LARGE SCALE GENOMIC DNA]</scope>
    <source>
        <strain evidence="8 9">DSM 22083</strain>
    </source>
</reference>
<dbReference type="InterPro" id="IPR043148">
    <property type="entry name" value="TagF_C"/>
</dbReference>
<dbReference type="EC" id="2.7.8.12" evidence="8"/>
<sequence>MQARKLLRRIARRLPNGLVRTVKESPVGPLLWRRLPGPDLSVIVPVYNVEEYLGACLDSLLRQSLKRLEIIVVDDGSTDGSPAVIAQYVKKDRRIKVIRQANAGLGAARNVGIAAATAPLITFLDSDDTIPQRAYQRMVDTLNKTGSDFVVGSVRRFSHGKSSKPAWVDNAHREERLGITIDEFPDAMQDVIACNRMFRREFWNTKIGPFPEGIAYEDHVPMVTAYLRARSFDMLSISTYNWRIREDQSSIGQQKHEVSNLRDRVSVKDLAWEVVSAESSPRVSAAWLGRVLDIDLSLFVEFAVTADEEYRSVLQRACQRFIARADAAAWAHVRVERKLRVALAAQGRWVEAGRVIEFFRLNGALPQTTVIDGVVYADLPIAEELDLPEEMYRLSDHQSALSACVARTDWLPDGKLRLEGWAFARGVDLTEHDEEITAYLKEVTTGRRVELEVGRFRRDYITRWANHPNQRYDSAGFTTVVDVDALVDEPVTEAQWQLRIRTSCRGVEREAGVHGIIRTGQGKMNPARDLAHGDVSYRIVPVNDDKIGFAIQIRPDQWRAVQLSANGQELSGRLRLLRPGRPPREVVLTRNAQQVFRAKVEPRADGDYTFALQLPETLRPSSSWEVRLRDSARSDRRISWPAEAEVGAEIGSYGRGSSRWIRTPRGYVTLTTAPVVLRAHGVSTEGTRILVDVSLEGADPATLAGAYLHSPRGKAFAASVEELPGGRHRLAFDPAVPNWRSEQSYPLPTGSYGVRLPWSTTETGEEESVNLLYAIDWLAELPYDLVTDWHRITVGRRSGSPVLTIGLRAPLAEAELGRVAQRRLAATDWPHQPADQVFFQCYRGEFATDSQLAIHRELHARNAPLDLLWGVADLSVELPEGGKPVIIGSAAWYEAIATSRYLCNNIDFDRFFARRPYQKFLQTFHGYPFKSMGISFWRAKDFPDDLIDVECQRRNDAWTSILVPSEFCADLYRQEYRYEGEILVTGYPRDDALVAPDPGERNRVLGRLGVDPSKKVLLYAPTWRDTSATGAWSARFYDALDIDRLAAQLGEEYVILLRGHNYNLRQGDLERGSNGQRAATVVDVTRYPEINDLTLAADVAILDYSSLRFDWALTGKPMIFFVPDLDDYLGTRSSLFDWAPTAPGPQVKDLPELLDCLLRLDVVEKEYAGEIARFNAEYNGLHDGAATQRVVEAFFDEADRGSRTDG</sequence>
<evidence type="ECO:0000259" key="7">
    <source>
        <dbReference type="Pfam" id="PF00535"/>
    </source>
</evidence>
<dbReference type="GO" id="GO:0005886">
    <property type="term" value="C:plasma membrane"/>
    <property type="evidence" value="ECO:0007669"/>
    <property type="project" value="UniProtKB-SubCell"/>
</dbReference>
<keyword evidence="5" id="KW-0777">Teichoic acid biosynthesis</keyword>
<feature type="domain" description="Glycosyltransferase 2-like" evidence="7">
    <location>
        <begin position="41"/>
        <end position="201"/>
    </location>
</feature>
<evidence type="ECO:0000256" key="3">
    <source>
        <dbReference type="ARBA" id="ARBA00022475"/>
    </source>
</evidence>
<dbReference type="SUPFAM" id="SSF53448">
    <property type="entry name" value="Nucleotide-diphospho-sugar transferases"/>
    <property type="match status" value="1"/>
</dbReference>
<dbReference type="InterPro" id="IPR043149">
    <property type="entry name" value="TagF_N"/>
</dbReference>
<evidence type="ECO:0000313" key="8">
    <source>
        <dbReference type="EMBL" id="NYE75603.1"/>
    </source>
</evidence>
<dbReference type="Pfam" id="PF04464">
    <property type="entry name" value="Glyphos_transf"/>
    <property type="match status" value="1"/>
</dbReference>
<keyword evidence="3" id="KW-1003">Cell membrane</keyword>
<evidence type="ECO:0000256" key="6">
    <source>
        <dbReference type="ARBA" id="ARBA00023136"/>
    </source>
</evidence>
<dbReference type="RefSeq" id="WP_179758082.1">
    <property type="nucleotide sequence ID" value="NZ_JACCBU010000001.1"/>
</dbReference>
<comment type="similarity">
    <text evidence="2">Belongs to the CDP-glycerol glycerophosphotransferase family.</text>
</comment>
<dbReference type="InterPro" id="IPR007554">
    <property type="entry name" value="Glycerophosphate_synth"/>
</dbReference>
<dbReference type="InterPro" id="IPR029044">
    <property type="entry name" value="Nucleotide-diphossugar_trans"/>
</dbReference>
<dbReference type="GO" id="GO:0047355">
    <property type="term" value="F:CDP-glycerol glycerophosphotransferase activity"/>
    <property type="evidence" value="ECO:0007669"/>
    <property type="project" value="UniProtKB-EC"/>
</dbReference>
<comment type="caution">
    <text evidence="8">The sequence shown here is derived from an EMBL/GenBank/DDBJ whole genome shotgun (WGS) entry which is preliminary data.</text>
</comment>
<dbReference type="InterPro" id="IPR051612">
    <property type="entry name" value="Teichoic_Acid_Biosynth"/>
</dbReference>
<name>A0A7Y9IES4_9ACTN</name>
<dbReference type="Gene3D" id="3.90.550.10">
    <property type="entry name" value="Spore Coat Polysaccharide Biosynthesis Protein SpsA, Chain A"/>
    <property type="match status" value="1"/>
</dbReference>